<organism evidence="1 2">
    <name type="scientific">Galerina marginata (strain CBS 339.88)</name>
    <dbReference type="NCBI Taxonomy" id="685588"/>
    <lineage>
        <taxon>Eukaryota</taxon>
        <taxon>Fungi</taxon>
        <taxon>Dikarya</taxon>
        <taxon>Basidiomycota</taxon>
        <taxon>Agaricomycotina</taxon>
        <taxon>Agaricomycetes</taxon>
        <taxon>Agaricomycetidae</taxon>
        <taxon>Agaricales</taxon>
        <taxon>Agaricineae</taxon>
        <taxon>Strophariaceae</taxon>
        <taxon>Galerina</taxon>
    </lineage>
</organism>
<sequence>MSWIQIMRSPPKLSSSSSFLLQYQSHPSSPGYLSCANPSSSGCGVSQHSTFKLHPLHVGYRASDSVLVKRFSIAAQAGISQSTAYLRL</sequence>
<proteinExistence type="predicted"/>
<dbReference type="EMBL" id="KL142401">
    <property type="protein sequence ID" value="KDR69681.1"/>
    <property type="molecule type" value="Genomic_DNA"/>
</dbReference>
<gene>
    <name evidence="1" type="ORF">GALMADRAFT_230612</name>
</gene>
<protein>
    <submittedName>
        <fullName evidence="1">Uncharacterized protein</fullName>
    </submittedName>
</protein>
<evidence type="ECO:0000313" key="2">
    <source>
        <dbReference type="Proteomes" id="UP000027222"/>
    </source>
</evidence>
<name>A0A067SFJ5_GALM3</name>
<reference evidence="2" key="1">
    <citation type="journal article" date="2014" name="Proc. Natl. Acad. Sci. U.S.A.">
        <title>Extensive sampling of basidiomycete genomes demonstrates inadequacy of the white-rot/brown-rot paradigm for wood decay fungi.</title>
        <authorList>
            <person name="Riley R."/>
            <person name="Salamov A.A."/>
            <person name="Brown D.W."/>
            <person name="Nagy L.G."/>
            <person name="Floudas D."/>
            <person name="Held B.W."/>
            <person name="Levasseur A."/>
            <person name="Lombard V."/>
            <person name="Morin E."/>
            <person name="Otillar R."/>
            <person name="Lindquist E.A."/>
            <person name="Sun H."/>
            <person name="LaButti K.M."/>
            <person name="Schmutz J."/>
            <person name="Jabbour D."/>
            <person name="Luo H."/>
            <person name="Baker S.E."/>
            <person name="Pisabarro A.G."/>
            <person name="Walton J.D."/>
            <person name="Blanchette R.A."/>
            <person name="Henrissat B."/>
            <person name="Martin F."/>
            <person name="Cullen D."/>
            <person name="Hibbett D.S."/>
            <person name="Grigoriev I.V."/>
        </authorList>
    </citation>
    <scope>NUCLEOTIDE SEQUENCE [LARGE SCALE GENOMIC DNA]</scope>
    <source>
        <strain evidence="2">CBS 339.88</strain>
    </source>
</reference>
<dbReference type="HOGENOM" id="CLU_2469238_0_0_1"/>
<keyword evidence="2" id="KW-1185">Reference proteome</keyword>
<dbReference type="AlphaFoldDB" id="A0A067SFJ5"/>
<dbReference type="Proteomes" id="UP000027222">
    <property type="component" value="Unassembled WGS sequence"/>
</dbReference>
<evidence type="ECO:0000313" key="1">
    <source>
        <dbReference type="EMBL" id="KDR69681.1"/>
    </source>
</evidence>
<accession>A0A067SFJ5</accession>